<dbReference type="Proteomes" id="UP000019140">
    <property type="component" value="Unassembled WGS sequence"/>
</dbReference>
<feature type="domain" description="Luciferase-like" evidence="2">
    <location>
        <begin position="1"/>
        <end position="215"/>
    </location>
</feature>
<dbReference type="CDD" id="cd00347">
    <property type="entry name" value="Flavin_utilizing_monoxygenases"/>
    <property type="match status" value="1"/>
</dbReference>
<gene>
    <name evidence="3" type="ORF">ETSY2_22530</name>
</gene>
<dbReference type="SUPFAM" id="SSF51679">
    <property type="entry name" value="Bacterial luciferase-like"/>
    <property type="match status" value="1"/>
</dbReference>
<feature type="non-terminal residue" evidence="3">
    <location>
        <position position="216"/>
    </location>
</feature>
<keyword evidence="1" id="KW-0560">Oxidoreductase</keyword>
<evidence type="ECO:0000259" key="2">
    <source>
        <dbReference type="Pfam" id="PF00296"/>
    </source>
</evidence>
<dbReference type="InterPro" id="IPR036661">
    <property type="entry name" value="Luciferase-like_sf"/>
</dbReference>
<dbReference type="Pfam" id="PF00296">
    <property type="entry name" value="Bac_luciferase"/>
    <property type="match status" value="1"/>
</dbReference>
<dbReference type="CDD" id="cd01097">
    <property type="entry name" value="Tetrahydromethanopterin_reductase"/>
    <property type="match status" value="1"/>
</dbReference>
<dbReference type="AlphaFoldDB" id="W4M5M8"/>
<dbReference type="GO" id="GO:0016705">
    <property type="term" value="F:oxidoreductase activity, acting on paired donors, with incorporation or reduction of molecular oxygen"/>
    <property type="evidence" value="ECO:0007669"/>
    <property type="project" value="InterPro"/>
</dbReference>
<evidence type="ECO:0000256" key="1">
    <source>
        <dbReference type="ARBA" id="ARBA00023002"/>
    </source>
</evidence>
<dbReference type="InterPro" id="IPR050564">
    <property type="entry name" value="F420-G6PD/mer"/>
</dbReference>
<proteinExistence type="predicted"/>
<sequence length="216" mass="23743">MRFGLLIGLNSRGNDDSSGWQETLEKARIAESLGIEFLSTGEAWGPSSVPWLTAVALNTSKVSIGTSILNVFSRTPAAIAQDYAVLDELSEGRMILGLGTSGANVIEHFHGVPFTKPLRRLREYVEIFNILISGEPLNYDGEIFQMQRGFRLNYHRVRDHIPVYIAAITPKSIRQTGEIADGILPIHWPKALFGQLREDLQAGAAAAGQPDKPFTI</sequence>
<evidence type="ECO:0000313" key="3">
    <source>
        <dbReference type="EMBL" id="ETX05510.1"/>
    </source>
</evidence>
<accession>W4M5M8</accession>
<evidence type="ECO:0000313" key="4">
    <source>
        <dbReference type="Proteomes" id="UP000019140"/>
    </source>
</evidence>
<dbReference type="EMBL" id="AZHX01000939">
    <property type="protein sequence ID" value="ETX05510.1"/>
    <property type="molecule type" value="Genomic_DNA"/>
</dbReference>
<dbReference type="HOGENOM" id="CLU_1280018_0_0_7"/>
<dbReference type="PANTHER" id="PTHR43244">
    <property type="match status" value="1"/>
</dbReference>
<dbReference type="PANTHER" id="PTHR43244:SF1">
    <property type="entry name" value="5,10-METHYLENETETRAHYDROMETHANOPTERIN REDUCTASE"/>
    <property type="match status" value="1"/>
</dbReference>
<dbReference type="InterPro" id="IPR011251">
    <property type="entry name" value="Luciferase-like_dom"/>
</dbReference>
<dbReference type="Gene3D" id="3.20.20.30">
    <property type="entry name" value="Luciferase-like domain"/>
    <property type="match status" value="1"/>
</dbReference>
<comment type="caution">
    <text evidence="3">The sequence shown here is derived from an EMBL/GenBank/DDBJ whole genome shotgun (WGS) entry which is preliminary data.</text>
</comment>
<protein>
    <recommendedName>
        <fullName evidence="2">Luciferase-like domain-containing protein</fullName>
    </recommendedName>
</protein>
<keyword evidence="4" id="KW-1185">Reference proteome</keyword>
<name>W4M5M8_9BACT</name>
<reference evidence="3 4" key="1">
    <citation type="journal article" date="2014" name="Nature">
        <title>An environmental bacterial taxon with a large and distinct metabolic repertoire.</title>
        <authorList>
            <person name="Wilson M.C."/>
            <person name="Mori T."/>
            <person name="Ruckert C."/>
            <person name="Uria A.R."/>
            <person name="Helf M.J."/>
            <person name="Takada K."/>
            <person name="Gernert C."/>
            <person name="Steffens U.A."/>
            <person name="Heycke N."/>
            <person name="Schmitt S."/>
            <person name="Rinke C."/>
            <person name="Helfrich E.J."/>
            <person name="Brachmann A.O."/>
            <person name="Gurgui C."/>
            <person name="Wakimoto T."/>
            <person name="Kracht M."/>
            <person name="Crusemann M."/>
            <person name="Hentschel U."/>
            <person name="Abe I."/>
            <person name="Matsunaga S."/>
            <person name="Kalinowski J."/>
            <person name="Takeyama H."/>
            <person name="Piel J."/>
        </authorList>
    </citation>
    <scope>NUCLEOTIDE SEQUENCE [LARGE SCALE GENOMIC DNA]</scope>
    <source>
        <strain evidence="4">TSY2</strain>
    </source>
</reference>
<organism evidence="3 4">
    <name type="scientific">Candidatus Entotheonella gemina</name>
    <dbReference type="NCBI Taxonomy" id="1429439"/>
    <lineage>
        <taxon>Bacteria</taxon>
        <taxon>Pseudomonadati</taxon>
        <taxon>Nitrospinota/Tectimicrobiota group</taxon>
        <taxon>Candidatus Tectimicrobiota</taxon>
        <taxon>Candidatus Entotheonellia</taxon>
        <taxon>Candidatus Entotheonellales</taxon>
        <taxon>Candidatus Entotheonellaceae</taxon>
        <taxon>Candidatus Entotheonella</taxon>
    </lineage>
</organism>